<keyword evidence="4" id="KW-1185">Reference proteome</keyword>
<gene>
    <name evidence="3" type="ORF">VN97_g2918</name>
</gene>
<evidence type="ECO:0000313" key="4">
    <source>
        <dbReference type="Proteomes" id="UP001227192"/>
    </source>
</evidence>
<feature type="transmembrane region" description="Helical" evidence="2">
    <location>
        <begin position="87"/>
        <end position="104"/>
    </location>
</feature>
<reference evidence="3" key="1">
    <citation type="submission" date="2015-06" db="EMBL/GenBank/DDBJ databases">
        <authorList>
            <person name="Nguyen H."/>
        </authorList>
    </citation>
    <scope>NUCLEOTIDE SEQUENCE</scope>
    <source>
        <strain evidence="3">DAOM 180753</strain>
    </source>
</reference>
<keyword evidence="2" id="KW-1133">Transmembrane helix</keyword>
<evidence type="ECO:0008006" key="5">
    <source>
        <dbReference type="Google" id="ProtNLM"/>
    </source>
</evidence>
<dbReference type="EMBL" id="LACB01000059">
    <property type="protein sequence ID" value="KAJ9490339.1"/>
    <property type="molecule type" value="Genomic_DNA"/>
</dbReference>
<proteinExistence type="predicted"/>
<feature type="compositionally biased region" description="Basic residues" evidence="1">
    <location>
        <begin position="1"/>
        <end position="14"/>
    </location>
</feature>
<reference evidence="3" key="2">
    <citation type="journal article" date="2016" name="Fungal Biol.">
        <title>Ochratoxin A production by Penicillium thymicola.</title>
        <authorList>
            <person name="Nguyen H.D.T."/>
            <person name="McMullin D.R."/>
            <person name="Ponomareva E."/>
            <person name="Riley R."/>
            <person name="Pomraning K.R."/>
            <person name="Baker S.E."/>
            <person name="Seifert K.A."/>
        </authorList>
    </citation>
    <scope>NUCLEOTIDE SEQUENCE</scope>
    <source>
        <strain evidence="3">DAOM 180753</strain>
    </source>
</reference>
<dbReference type="Proteomes" id="UP001227192">
    <property type="component" value="Unassembled WGS sequence"/>
</dbReference>
<evidence type="ECO:0000313" key="3">
    <source>
        <dbReference type="EMBL" id="KAJ9490339.1"/>
    </source>
</evidence>
<evidence type="ECO:0000256" key="1">
    <source>
        <dbReference type="SAM" id="MobiDB-lite"/>
    </source>
</evidence>
<feature type="region of interest" description="Disordered" evidence="1">
    <location>
        <begin position="1"/>
        <end position="22"/>
    </location>
</feature>
<sequence>MQPSRRRHVTKLHPRLPSPHRQPHPFSLLAGISFHRLHQFSYSHLSSKFYKVFVSKAINSSTASLAHTLDLRFRRYRRLQCGTAGNGFWRLISYLLLFIFPVAFTQGPHIHPFRFLIPFEHLGRPREASPVVTAKPSHT</sequence>
<evidence type="ECO:0000256" key="2">
    <source>
        <dbReference type="SAM" id="Phobius"/>
    </source>
</evidence>
<comment type="caution">
    <text evidence="3">The sequence shown here is derived from an EMBL/GenBank/DDBJ whole genome shotgun (WGS) entry which is preliminary data.</text>
</comment>
<accession>A0AAI9TPL7</accession>
<dbReference type="AlphaFoldDB" id="A0AAI9TPL7"/>
<keyword evidence="2" id="KW-0812">Transmembrane</keyword>
<organism evidence="3 4">
    <name type="scientific">Penicillium thymicola</name>
    <dbReference type="NCBI Taxonomy" id="293382"/>
    <lineage>
        <taxon>Eukaryota</taxon>
        <taxon>Fungi</taxon>
        <taxon>Dikarya</taxon>
        <taxon>Ascomycota</taxon>
        <taxon>Pezizomycotina</taxon>
        <taxon>Eurotiomycetes</taxon>
        <taxon>Eurotiomycetidae</taxon>
        <taxon>Eurotiales</taxon>
        <taxon>Aspergillaceae</taxon>
        <taxon>Penicillium</taxon>
    </lineage>
</organism>
<name>A0AAI9TPL7_PENTH</name>
<protein>
    <recommendedName>
        <fullName evidence="5">Transmembrane protein</fullName>
    </recommendedName>
</protein>
<keyword evidence="2" id="KW-0472">Membrane</keyword>